<comment type="subcellular location">
    <subcellularLocation>
        <location evidence="1">Membrane</location>
        <topology evidence="1">Multi-pass membrane protein</topology>
    </subcellularLocation>
</comment>
<feature type="transmembrane region" description="Helical" evidence="6">
    <location>
        <begin position="174"/>
        <end position="195"/>
    </location>
</feature>
<comment type="caution">
    <text evidence="8">The sequence shown here is derived from an EMBL/GenBank/DDBJ whole genome shotgun (WGS) entry which is preliminary data.</text>
</comment>
<feature type="transmembrane region" description="Helical" evidence="6">
    <location>
        <begin position="354"/>
        <end position="375"/>
    </location>
</feature>
<feature type="transmembrane region" description="Helical" evidence="6">
    <location>
        <begin position="446"/>
        <end position="466"/>
    </location>
</feature>
<dbReference type="SUPFAM" id="SSF103473">
    <property type="entry name" value="MFS general substrate transporter"/>
    <property type="match status" value="1"/>
</dbReference>
<dbReference type="InterPro" id="IPR020846">
    <property type="entry name" value="MFS_dom"/>
</dbReference>
<keyword evidence="2" id="KW-0813">Transport</keyword>
<evidence type="ECO:0000256" key="1">
    <source>
        <dbReference type="ARBA" id="ARBA00004141"/>
    </source>
</evidence>
<reference evidence="8" key="2">
    <citation type="submission" date="2023-05" db="EMBL/GenBank/DDBJ databases">
        <authorList>
            <consortium name="Lawrence Berkeley National Laboratory"/>
            <person name="Steindorff A."/>
            <person name="Hensen N."/>
            <person name="Bonometti L."/>
            <person name="Westerberg I."/>
            <person name="Brannstrom I.O."/>
            <person name="Guillou S."/>
            <person name="Cros-Aarteil S."/>
            <person name="Calhoun S."/>
            <person name="Haridas S."/>
            <person name="Kuo A."/>
            <person name="Mondo S."/>
            <person name="Pangilinan J."/>
            <person name="Riley R."/>
            <person name="Labutti K."/>
            <person name="Andreopoulos B."/>
            <person name="Lipzen A."/>
            <person name="Chen C."/>
            <person name="Yanf M."/>
            <person name="Daum C."/>
            <person name="Ng V."/>
            <person name="Clum A."/>
            <person name="Ohm R."/>
            <person name="Martin F."/>
            <person name="Silar P."/>
            <person name="Natvig D."/>
            <person name="Lalanne C."/>
            <person name="Gautier V."/>
            <person name="Ament-Velasquez S.L."/>
            <person name="Kruys A."/>
            <person name="Hutchinson M.I."/>
            <person name="Powell A.J."/>
            <person name="Barry K."/>
            <person name="Miller A.N."/>
            <person name="Grigoriev I.V."/>
            <person name="Debuchy R."/>
            <person name="Gladieux P."/>
            <person name="Thoren M.H."/>
            <person name="Johannesson H."/>
        </authorList>
    </citation>
    <scope>NUCLEOTIDE SEQUENCE</scope>
    <source>
        <strain evidence="8">PSN309</strain>
    </source>
</reference>
<name>A0AAN6X1G7_9PEZI</name>
<feature type="transmembrane region" description="Helical" evidence="6">
    <location>
        <begin position="413"/>
        <end position="434"/>
    </location>
</feature>
<dbReference type="PROSITE" id="PS50850">
    <property type="entry name" value="MFS"/>
    <property type="match status" value="1"/>
</dbReference>
<protein>
    <submittedName>
        <fullName evidence="8">Major facilitator superfamily domain-containing protein</fullName>
    </submittedName>
</protein>
<dbReference type="GO" id="GO:0022857">
    <property type="term" value="F:transmembrane transporter activity"/>
    <property type="evidence" value="ECO:0007669"/>
    <property type="project" value="InterPro"/>
</dbReference>
<gene>
    <name evidence="8" type="ORF">QBC35DRAFT_241634</name>
</gene>
<evidence type="ECO:0000256" key="5">
    <source>
        <dbReference type="ARBA" id="ARBA00023136"/>
    </source>
</evidence>
<dbReference type="FunFam" id="1.20.1250.20:FF:000013">
    <property type="entry name" value="MFS general substrate transporter"/>
    <property type="match status" value="1"/>
</dbReference>
<keyword evidence="4 6" id="KW-1133">Transmembrane helix</keyword>
<evidence type="ECO:0000259" key="7">
    <source>
        <dbReference type="PROSITE" id="PS50850"/>
    </source>
</evidence>
<feature type="transmembrane region" description="Helical" evidence="6">
    <location>
        <begin position="139"/>
        <end position="162"/>
    </location>
</feature>
<keyword evidence="5 6" id="KW-0472">Membrane</keyword>
<dbReference type="EMBL" id="MU864355">
    <property type="protein sequence ID" value="KAK4192135.1"/>
    <property type="molecule type" value="Genomic_DNA"/>
</dbReference>
<keyword evidence="9" id="KW-1185">Reference proteome</keyword>
<evidence type="ECO:0000256" key="3">
    <source>
        <dbReference type="ARBA" id="ARBA00022692"/>
    </source>
</evidence>
<evidence type="ECO:0000313" key="8">
    <source>
        <dbReference type="EMBL" id="KAK4192135.1"/>
    </source>
</evidence>
<feature type="domain" description="Major facilitator superfamily (MFS) profile" evidence="7">
    <location>
        <begin position="48"/>
        <end position="474"/>
    </location>
</feature>
<dbReference type="GO" id="GO:0016020">
    <property type="term" value="C:membrane"/>
    <property type="evidence" value="ECO:0007669"/>
    <property type="project" value="UniProtKB-SubCell"/>
</dbReference>
<dbReference type="InterPro" id="IPR011701">
    <property type="entry name" value="MFS"/>
</dbReference>
<keyword evidence="3 6" id="KW-0812">Transmembrane</keyword>
<proteinExistence type="predicted"/>
<dbReference type="FunFam" id="1.20.1250.20:FF:000034">
    <property type="entry name" value="MFS general substrate transporter"/>
    <property type="match status" value="1"/>
</dbReference>
<dbReference type="Proteomes" id="UP001302126">
    <property type="component" value="Unassembled WGS sequence"/>
</dbReference>
<reference evidence="8" key="1">
    <citation type="journal article" date="2023" name="Mol. Phylogenet. Evol.">
        <title>Genome-scale phylogeny and comparative genomics of the fungal order Sordariales.</title>
        <authorList>
            <person name="Hensen N."/>
            <person name="Bonometti L."/>
            <person name="Westerberg I."/>
            <person name="Brannstrom I.O."/>
            <person name="Guillou S."/>
            <person name="Cros-Aarteil S."/>
            <person name="Calhoun S."/>
            <person name="Haridas S."/>
            <person name="Kuo A."/>
            <person name="Mondo S."/>
            <person name="Pangilinan J."/>
            <person name="Riley R."/>
            <person name="LaButti K."/>
            <person name="Andreopoulos B."/>
            <person name="Lipzen A."/>
            <person name="Chen C."/>
            <person name="Yan M."/>
            <person name="Daum C."/>
            <person name="Ng V."/>
            <person name="Clum A."/>
            <person name="Steindorff A."/>
            <person name="Ohm R.A."/>
            <person name="Martin F."/>
            <person name="Silar P."/>
            <person name="Natvig D.O."/>
            <person name="Lalanne C."/>
            <person name="Gautier V."/>
            <person name="Ament-Velasquez S.L."/>
            <person name="Kruys A."/>
            <person name="Hutchinson M.I."/>
            <person name="Powell A.J."/>
            <person name="Barry K."/>
            <person name="Miller A.N."/>
            <person name="Grigoriev I.V."/>
            <person name="Debuchy R."/>
            <person name="Gladieux P."/>
            <person name="Hiltunen Thoren M."/>
            <person name="Johannesson H."/>
        </authorList>
    </citation>
    <scope>NUCLEOTIDE SEQUENCE</scope>
    <source>
        <strain evidence="8">PSN309</strain>
    </source>
</reference>
<dbReference type="PANTHER" id="PTHR43791">
    <property type="entry name" value="PERMEASE-RELATED"/>
    <property type="match status" value="1"/>
</dbReference>
<evidence type="ECO:0000313" key="9">
    <source>
        <dbReference type="Proteomes" id="UP001302126"/>
    </source>
</evidence>
<feature type="transmembrane region" description="Helical" evidence="6">
    <location>
        <begin position="283"/>
        <end position="306"/>
    </location>
</feature>
<dbReference type="Gene3D" id="1.20.1250.20">
    <property type="entry name" value="MFS general substrate transporter like domains"/>
    <property type="match status" value="2"/>
</dbReference>
<evidence type="ECO:0000256" key="4">
    <source>
        <dbReference type="ARBA" id="ARBA00022989"/>
    </source>
</evidence>
<dbReference type="InterPro" id="IPR036259">
    <property type="entry name" value="MFS_trans_sf"/>
</dbReference>
<feature type="transmembrane region" description="Helical" evidence="6">
    <location>
        <begin position="207"/>
        <end position="229"/>
    </location>
</feature>
<dbReference type="Pfam" id="PF07690">
    <property type="entry name" value="MFS_1"/>
    <property type="match status" value="1"/>
</dbReference>
<dbReference type="PANTHER" id="PTHR43791:SF67">
    <property type="entry name" value="TRANSPORTER, PUTATIVE (AFU_ORTHOLOGUE AFUA_3G04010)-RELATED"/>
    <property type="match status" value="1"/>
</dbReference>
<dbReference type="AlphaFoldDB" id="A0AAN6X1G7"/>
<evidence type="ECO:0000256" key="2">
    <source>
        <dbReference type="ARBA" id="ARBA00022448"/>
    </source>
</evidence>
<organism evidence="8 9">
    <name type="scientific">Podospora australis</name>
    <dbReference type="NCBI Taxonomy" id="1536484"/>
    <lineage>
        <taxon>Eukaryota</taxon>
        <taxon>Fungi</taxon>
        <taxon>Dikarya</taxon>
        <taxon>Ascomycota</taxon>
        <taxon>Pezizomycotina</taxon>
        <taxon>Sordariomycetes</taxon>
        <taxon>Sordariomycetidae</taxon>
        <taxon>Sordariales</taxon>
        <taxon>Podosporaceae</taxon>
        <taxon>Podospora</taxon>
    </lineage>
</organism>
<accession>A0AAN6X1G7</accession>
<feature type="transmembrane region" description="Helical" evidence="6">
    <location>
        <begin position="114"/>
        <end position="133"/>
    </location>
</feature>
<evidence type="ECO:0000256" key="6">
    <source>
        <dbReference type="SAM" id="Phobius"/>
    </source>
</evidence>
<feature type="transmembrane region" description="Helical" evidence="6">
    <location>
        <begin position="326"/>
        <end position="347"/>
    </location>
</feature>
<sequence length="497" mass="54869">MATPNVLTLEKQESDHASANKIKEGAVLSVEHEAQLTRRILLKMDTRILPVLALLFLCSFLDRTNVGNAKILGLEADLKITNVQYNQGLAVFYATYIASELPSNLVLKKITPRIWLPLLTIVWGIITMCLGFVRNFGSFFAVRALLGLAEGGLLPGIVLYLSGLYTRQEMALRIGIFYTAASLSGAFGGLLARGLSAIGPRGGLEGWRWIFIMEGLITVLAGTIAYLFLPTSIATAAYLTEEERAFAQLRLQEKTHSARTEERFNPVLEREERFKWSEVRRGVFNLQVWLSATAYFAILSGLYSFGLFLPTIINDLKITSNANQTQLWSVIPYAVATPITVCVAFASDRLKLRGVMMLFTLPIAIVGYAVIANVASPHVRFGMTCLMAIGMYSSVPCVLVWNSNNSAGHYKRATTSALQLAIANCGGFVATFVYPSTDGPLYHKGHTILLGLLAYAWFAVLANVFWCSKINRDKVNGKYDQFRGSGDDRDPMFKMIL</sequence>
<feature type="transmembrane region" description="Helical" evidence="6">
    <location>
        <begin position="381"/>
        <end position="401"/>
    </location>
</feature>